<sequence length="569" mass="63752">MPRLTGLQYEALVASYRSTLSSPDGEFIVDGPTVLVDAVSHEGDEIVLSISLTIATDPTPMAIDLTVSHLLRLHACLCLSTREEVIALPPLPSALMFPTSCTTTLDYAAANFLKLLLAHGRLKRHELVRLLFTQPSEVFLSQTEKFVENEPPSLEKKKTVALSKRDRVLSFESDSGSSEQYPGRYIFAALDRKDVSYRGLKKYRTIDCISEAYLNAHGFNIDLEPFEHSFLNGQVDSSSCHIVRRNLLSRALLQARKQQHILSICARFEFAIADAIRAQEGSSEASKRLSDVYTTMTVQQHVAGILPQSLVNAACACVPCTAHCQAIGQKSISHIRKMVHAQLTYAKETYGLVHLLLRIRRDLIALIEYLHDRLNTLLLKLQKAKVTDIEVSKLNALIESILSEELGTSAIAATPTPEDWETKVQMAVALLQPHRNPLKDPVQLPDIDHSHLSKRQRTLLGRYQHVYAAFLESIHYGVVFETVLTYEMGYCREIITQSLHRAIVNFSSLMLDTHHETMRNWEAAVGWFSSQSPYVCPAHEVIRVRDGVFSLQVDLTNLEDRCTTQTPAP</sequence>
<accession>A0A4Z1SML4</accession>
<evidence type="ECO:0000313" key="2">
    <source>
        <dbReference type="Proteomes" id="UP000315496"/>
    </source>
</evidence>
<dbReference type="VEuPathDB" id="GiardiaDB:GMRT_10601"/>
<reference evidence="1 2" key="1">
    <citation type="submission" date="2019-05" db="EMBL/GenBank/DDBJ databases">
        <title>The compact genome of Giardia muris reveals important steps in the evolution of intestinal protozoan parasites.</title>
        <authorList>
            <person name="Xu F."/>
            <person name="Jimenez-Gonzalez A."/>
            <person name="Einarsson E."/>
            <person name="Astvaldsson A."/>
            <person name="Peirasmaki D."/>
            <person name="Eckmann L."/>
            <person name="Andersson J.O."/>
            <person name="Svard S.G."/>
            <person name="Jerlstrom-Hultqvist J."/>
        </authorList>
    </citation>
    <scope>NUCLEOTIDE SEQUENCE [LARGE SCALE GENOMIC DNA]</scope>
    <source>
        <strain evidence="1 2">Roberts-Thomson</strain>
    </source>
</reference>
<dbReference type="AlphaFoldDB" id="A0A4Z1SML4"/>
<evidence type="ECO:0000313" key="1">
    <source>
        <dbReference type="EMBL" id="TNJ26820.1"/>
    </source>
</evidence>
<gene>
    <name evidence="1" type="ORF">GMRT_10601</name>
</gene>
<comment type="caution">
    <text evidence="1">The sequence shown here is derived from an EMBL/GenBank/DDBJ whole genome shotgun (WGS) entry which is preliminary data.</text>
</comment>
<dbReference type="EMBL" id="VDLU01000004">
    <property type="protein sequence ID" value="TNJ26820.1"/>
    <property type="molecule type" value="Genomic_DNA"/>
</dbReference>
<dbReference type="Proteomes" id="UP000315496">
    <property type="component" value="Chromosome 4"/>
</dbReference>
<keyword evidence="2" id="KW-1185">Reference proteome</keyword>
<name>A0A4Z1SML4_GIAMU</name>
<protein>
    <submittedName>
        <fullName evidence="1">Uncharacterized protein</fullName>
    </submittedName>
</protein>
<organism evidence="1 2">
    <name type="scientific">Giardia muris</name>
    <dbReference type="NCBI Taxonomy" id="5742"/>
    <lineage>
        <taxon>Eukaryota</taxon>
        <taxon>Metamonada</taxon>
        <taxon>Diplomonadida</taxon>
        <taxon>Hexamitidae</taxon>
        <taxon>Giardiinae</taxon>
        <taxon>Giardia</taxon>
    </lineage>
</organism>
<proteinExistence type="predicted"/>